<name>A0A087U1T8_STEMI</name>
<feature type="compositionally biased region" description="Low complexity" evidence="2">
    <location>
        <begin position="396"/>
        <end position="408"/>
    </location>
</feature>
<sequence>MGGAVSAGKNNDELIDNLVEAEFIKTPLVQRVFRAVDRGNYYSPEHKENAYRDIAWRMGNLHLSAPCVYSEVLEALKLRAGLSFLNLGSGSGYLSTVAGLVLGPYGTNHGIELYSDIVDFAYERLEHFLKNSMAVDEYDFCEPSFVVGNCLMLDSSCQQYDRVYCGASCPEEYETYIKSLVKIGGILIMPLNEKLLKITRTSETTWQTVKVLSVSFAPLISPPATKGPVCHIKLDDICPPKLQHICRSNIRCILRNNIDTEHPNLKIKQRKMEKRQRRQVRRIVIPIFDESDLSNHSQSNSEFEYDSDSPEYTISSRIPSRMSVLLEDFLRRHAELQSLSEMSEQHSRNIANSDSDSKPEDGSEAKDEDSDFQMDTTEKSPDNELLCSASFITLSNKKQSTSSDQSSDAWRTPKKNTAGKTKRLHKRKHSDSDHSPSTSSGHSSQPKSKVKRRAATVVWKRIIPRDSDSEKEDEENQAKEKIADDENYTNYMVKKIAHLPLPPLLLSYLNYRRDNL</sequence>
<dbReference type="PANTHER" id="PTHR11579:SF9">
    <property type="entry name" value="PROTEIN-L-ISOASPARTATE O-METHYLTRANSFERASE"/>
    <property type="match status" value="1"/>
</dbReference>
<dbReference type="GO" id="GO:0005737">
    <property type="term" value="C:cytoplasm"/>
    <property type="evidence" value="ECO:0007669"/>
    <property type="project" value="TreeGrafter"/>
</dbReference>
<keyword evidence="3" id="KW-0489">Methyltransferase</keyword>
<keyword evidence="3" id="KW-0808">Transferase</keyword>
<feature type="region of interest" description="Disordered" evidence="2">
    <location>
        <begin position="340"/>
        <end position="384"/>
    </location>
</feature>
<dbReference type="InterPro" id="IPR000682">
    <property type="entry name" value="PCMT"/>
</dbReference>
<dbReference type="Proteomes" id="UP000054359">
    <property type="component" value="Unassembled WGS sequence"/>
</dbReference>
<dbReference type="PANTHER" id="PTHR11579">
    <property type="entry name" value="PROTEIN-L-ISOASPARTATE O-METHYLTRANSFERASE"/>
    <property type="match status" value="1"/>
</dbReference>
<dbReference type="AlphaFoldDB" id="A0A087U1T8"/>
<evidence type="ECO:0000256" key="1">
    <source>
        <dbReference type="ARBA" id="ARBA00005369"/>
    </source>
</evidence>
<proteinExistence type="inferred from homology"/>
<feature type="compositionally biased region" description="Basic and acidic residues" evidence="2">
    <location>
        <begin position="355"/>
        <end position="365"/>
    </location>
</feature>
<feature type="compositionally biased region" description="Basic residues" evidence="2">
    <location>
        <begin position="420"/>
        <end position="429"/>
    </location>
</feature>
<dbReference type="SUPFAM" id="SSF53335">
    <property type="entry name" value="S-adenosyl-L-methionine-dependent methyltransferases"/>
    <property type="match status" value="1"/>
</dbReference>
<feature type="non-terminal residue" evidence="3">
    <location>
        <position position="516"/>
    </location>
</feature>
<reference evidence="3 4" key="1">
    <citation type="submission" date="2013-11" db="EMBL/GenBank/DDBJ databases">
        <title>Genome sequencing of Stegodyphus mimosarum.</title>
        <authorList>
            <person name="Bechsgaard J."/>
        </authorList>
    </citation>
    <scope>NUCLEOTIDE SEQUENCE [LARGE SCALE GENOMIC DNA]</scope>
</reference>
<gene>
    <name evidence="3" type="ORF">X975_00250</name>
</gene>
<feature type="region of interest" description="Disordered" evidence="2">
    <location>
        <begin position="294"/>
        <end position="314"/>
    </location>
</feature>
<dbReference type="Gene3D" id="3.40.50.150">
    <property type="entry name" value="Vaccinia Virus protein VP39"/>
    <property type="match status" value="1"/>
</dbReference>
<dbReference type="GO" id="GO:0004719">
    <property type="term" value="F:protein-L-isoaspartate (D-aspartate) O-methyltransferase activity"/>
    <property type="evidence" value="ECO:0007669"/>
    <property type="project" value="InterPro"/>
</dbReference>
<organism evidence="3 4">
    <name type="scientific">Stegodyphus mimosarum</name>
    <name type="common">African social velvet spider</name>
    <dbReference type="NCBI Taxonomy" id="407821"/>
    <lineage>
        <taxon>Eukaryota</taxon>
        <taxon>Metazoa</taxon>
        <taxon>Ecdysozoa</taxon>
        <taxon>Arthropoda</taxon>
        <taxon>Chelicerata</taxon>
        <taxon>Arachnida</taxon>
        <taxon>Araneae</taxon>
        <taxon>Araneomorphae</taxon>
        <taxon>Entelegynae</taxon>
        <taxon>Eresoidea</taxon>
        <taxon>Eresidae</taxon>
        <taxon>Stegodyphus</taxon>
    </lineage>
</organism>
<dbReference type="InterPro" id="IPR029063">
    <property type="entry name" value="SAM-dependent_MTases_sf"/>
</dbReference>
<evidence type="ECO:0000313" key="3">
    <source>
        <dbReference type="EMBL" id="KFM71327.1"/>
    </source>
</evidence>
<feature type="compositionally biased region" description="Polar residues" evidence="2">
    <location>
        <begin position="340"/>
        <end position="354"/>
    </location>
</feature>
<feature type="compositionally biased region" description="Low complexity" evidence="2">
    <location>
        <begin position="435"/>
        <end position="447"/>
    </location>
</feature>
<dbReference type="GO" id="GO:0032259">
    <property type="term" value="P:methylation"/>
    <property type="evidence" value="ECO:0007669"/>
    <property type="project" value="UniProtKB-KW"/>
</dbReference>
<dbReference type="OrthoDB" id="10257972at2759"/>
<feature type="region of interest" description="Disordered" evidence="2">
    <location>
        <begin position="396"/>
        <end position="480"/>
    </location>
</feature>
<dbReference type="Pfam" id="PF01135">
    <property type="entry name" value="PCMT"/>
    <property type="match status" value="1"/>
</dbReference>
<accession>A0A087U1T8</accession>
<dbReference type="OMA" id="NNIDTEH"/>
<keyword evidence="4" id="KW-1185">Reference proteome</keyword>
<dbReference type="EMBL" id="KK117750">
    <property type="protein sequence ID" value="KFM71327.1"/>
    <property type="molecule type" value="Genomic_DNA"/>
</dbReference>
<protein>
    <submittedName>
        <fullName evidence="3">Protein-L-isoaspartate O-methyltransferase domain-containing protein 2</fullName>
    </submittedName>
</protein>
<evidence type="ECO:0000313" key="4">
    <source>
        <dbReference type="Proteomes" id="UP000054359"/>
    </source>
</evidence>
<comment type="similarity">
    <text evidence="1">Belongs to the methyltransferase superfamily. L-isoaspartyl/D-aspartyl protein methyltransferase family.</text>
</comment>
<evidence type="ECO:0000256" key="2">
    <source>
        <dbReference type="SAM" id="MobiDB-lite"/>
    </source>
</evidence>
<dbReference type="STRING" id="407821.A0A087U1T8"/>